<evidence type="ECO:0000256" key="5">
    <source>
        <dbReference type="ARBA" id="ARBA00023288"/>
    </source>
</evidence>
<evidence type="ECO:0000256" key="3">
    <source>
        <dbReference type="ARBA" id="ARBA00023136"/>
    </source>
</evidence>
<evidence type="ECO:0000256" key="4">
    <source>
        <dbReference type="ARBA" id="ARBA00023139"/>
    </source>
</evidence>
<dbReference type="PANTHER" id="PTHR43649:SF33">
    <property type="entry name" value="POLYGALACTURONAN_RHAMNOGALACTURONAN-BINDING PROTEIN YTCQ"/>
    <property type="match status" value="1"/>
</dbReference>
<keyword evidence="1" id="KW-1003">Cell membrane</keyword>
<protein>
    <submittedName>
        <fullName evidence="7">ABC transporter substrate-binding protein</fullName>
    </submittedName>
</protein>
<keyword evidence="2 6" id="KW-0732">Signal</keyword>
<dbReference type="Proteomes" id="UP001596378">
    <property type="component" value="Unassembled WGS sequence"/>
</dbReference>
<dbReference type="PANTHER" id="PTHR43649">
    <property type="entry name" value="ARABINOSE-BINDING PROTEIN-RELATED"/>
    <property type="match status" value="1"/>
</dbReference>
<accession>A0ABW2F4I6</accession>
<evidence type="ECO:0000256" key="1">
    <source>
        <dbReference type="ARBA" id="ARBA00022475"/>
    </source>
</evidence>
<sequence>MKARKRIGHLLLTAALVVAISACGSSSKEGEAAGTSGKTAAETVRLSFMTTWSETDPYSSFYYDLVMEFMKQNPDIKIDIQMTPYIDYPVKLSTSAAGNQLADLILMIRGGSQLESMVHTGLLMPIDEVMNRWPEDYLKADLIQDFNVDGKQYGIPSEISYHSIIFYNQKILKDAGYSSFPASFEEFEKLIMALKAKGITPISVGNAKGAALMDSYLSPLNAKISGKGVYEALLSGQKKFTDADFVASLEKIKELFEMGAFNVDLNNIDNVQATDLFLTGHSAIYIDGNWAVKQISSSKAEDFEVGFALFPQVEGGKGDVSVTTGATNMAIALNAKLDETEKEAAVKFLDFMYSEQAYQSVIRAGNLVPANVAVPEDLDPLFQEMSEALKNVAEVYKPFLNAMPPAVNTAAQNGLQGLTVKNGPTPDELAKTLQKELE</sequence>
<keyword evidence="5" id="KW-0449">Lipoprotein</keyword>
<keyword evidence="8" id="KW-1185">Reference proteome</keyword>
<dbReference type="PROSITE" id="PS51257">
    <property type="entry name" value="PROKAR_LIPOPROTEIN"/>
    <property type="match status" value="1"/>
</dbReference>
<evidence type="ECO:0000313" key="7">
    <source>
        <dbReference type="EMBL" id="MFC7147686.1"/>
    </source>
</evidence>
<feature type="signal peptide" evidence="6">
    <location>
        <begin position="1"/>
        <end position="24"/>
    </location>
</feature>
<dbReference type="Pfam" id="PF01547">
    <property type="entry name" value="SBP_bac_1"/>
    <property type="match status" value="1"/>
</dbReference>
<comment type="caution">
    <text evidence="7">The sequence shown here is derived from an EMBL/GenBank/DDBJ whole genome shotgun (WGS) entry which is preliminary data.</text>
</comment>
<feature type="chain" id="PRO_5047068821" evidence="6">
    <location>
        <begin position="25"/>
        <end position="438"/>
    </location>
</feature>
<dbReference type="InterPro" id="IPR006059">
    <property type="entry name" value="SBP"/>
</dbReference>
<name>A0ABW2F4I6_9BACL</name>
<gene>
    <name evidence="7" type="ORF">ACFQMJ_03970</name>
</gene>
<evidence type="ECO:0000256" key="2">
    <source>
        <dbReference type="ARBA" id="ARBA00022729"/>
    </source>
</evidence>
<evidence type="ECO:0000256" key="6">
    <source>
        <dbReference type="SAM" id="SignalP"/>
    </source>
</evidence>
<organism evidence="7 8">
    <name type="scientific">Cohnella cellulosilytica</name>
    <dbReference type="NCBI Taxonomy" id="986710"/>
    <lineage>
        <taxon>Bacteria</taxon>
        <taxon>Bacillati</taxon>
        <taxon>Bacillota</taxon>
        <taxon>Bacilli</taxon>
        <taxon>Bacillales</taxon>
        <taxon>Paenibacillaceae</taxon>
        <taxon>Cohnella</taxon>
    </lineage>
</organism>
<dbReference type="Gene3D" id="3.40.190.10">
    <property type="entry name" value="Periplasmic binding protein-like II"/>
    <property type="match status" value="2"/>
</dbReference>
<dbReference type="SUPFAM" id="SSF53850">
    <property type="entry name" value="Periplasmic binding protein-like II"/>
    <property type="match status" value="1"/>
</dbReference>
<dbReference type="EMBL" id="JBHTAI010000002">
    <property type="protein sequence ID" value="MFC7147686.1"/>
    <property type="molecule type" value="Genomic_DNA"/>
</dbReference>
<keyword evidence="3" id="KW-0472">Membrane</keyword>
<reference evidence="8" key="1">
    <citation type="journal article" date="2019" name="Int. J. Syst. Evol. Microbiol.">
        <title>The Global Catalogue of Microorganisms (GCM) 10K type strain sequencing project: providing services to taxonomists for standard genome sequencing and annotation.</title>
        <authorList>
            <consortium name="The Broad Institute Genomics Platform"/>
            <consortium name="The Broad Institute Genome Sequencing Center for Infectious Disease"/>
            <person name="Wu L."/>
            <person name="Ma J."/>
        </authorList>
    </citation>
    <scope>NUCLEOTIDE SEQUENCE [LARGE SCALE GENOMIC DNA]</scope>
    <source>
        <strain evidence="8">KCTC 12907</strain>
    </source>
</reference>
<evidence type="ECO:0000313" key="8">
    <source>
        <dbReference type="Proteomes" id="UP001596378"/>
    </source>
</evidence>
<dbReference type="InterPro" id="IPR050490">
    <property type="entry name" value="Bact_solute-bd_prot1"/>
</dbReference>
<proteinExistence type="predicted"/>
<dbReference type="RefSeq" id="WP_378048232.1">
    <property type="nucleotide sequence ID" value="NZ_JBHMDN010000016.1"/>
</dbReference>
<keyword evidence="4" id="KW-0564">Palmitate</keyword>